<evidence type="ECO:0000313" key="2">
    <source>
        <dbReference type="Proteomes" id="UP000758155"/>
    </source>
</evidence>
<name>A0A9P4WSM1_9PLEO</name>
<comment type="caution">
    <text evidence="1">The sequence shown here is derived from an EMBL/GenBank/DDBJ whole genome shotgun (WGS) entry which is preliminary data.</text>
</comment>
<dbReference type="AlphaFoldDB" id="A0A9P4WSM1"/>
<keyword evidence="2" id="KW-1185">Reference proteome</keyword>
<evidence type="ECO:0000313" key="1">
    <source>
        <dbReference type="EMBL" id="KAF3040739.1"/>
    </source>
</evidence>
<organism evidence="1 2">
    <name type="scientific">Didymella heteroderae</name>
    <dbReference type="NCBI Taxonomy" id="1769908"/>
    <lineage>
        <taxon>Eukaryota</taxon>
        <taxon>Fungi</taxon>
        <taxon>Dikarya</taxon>
        <taxon>Ascomycota</taxon>
        <taxon>Pezizomycotina</taxon>
        <taxon>Dothideomycetes</taxon>
        <taxon>Pleosporomycetidae</taxon>
        <taxon>Pleosporales</taxon>
        <taxon>Pleosporineae</taxon>
        <taxon>Didymellaceae</taxon>
        <taxon>Didymella</taxon>
    </lineage>
</organism>
<protein>
    <submittedName>
        <fullName evidence="1">Uncharacterized protein</fullName>
    </submittedName>
</protein>
<gene>
    <name evidence="1" type="ORF">E8E12_008415</name>
</gene>
<sequence>MRMVKRYRLWVTQEIALATRVRLFLCTDTYDLAGFHLALSAIAAKAQNAVYIVNHVYEVLQRLNGFRRTQDMIRESRRCEDIWITWPQVLGNLSDKTQFTEPLIKVYAVMGLVHTDLQIDPDYTMNSKQLMAKIVCQTIAFWESRDPQYHRHLWPELWDLMVNPKSSFGYDMPNLDVYLSGTDCNLGISRNLTCPNHMPNSSTLGHT</sequence>
<proteinExistence type="predicted"/>
<reference evidence="1" key="1">
    <citation type="submission" date="2019-04" db="EMBL/GenBank/DDBJ databases">
        <title>Sequencing of skin fungus with MAO and IRED activity.</title>
        <authorList>
            <person name="Marsaioli A.J."/>
            <person name="Bonatto J.M.C."/>
            <person name="Reis Junior O."/>
        </authorList>
    </citation>
    <scope>NUCLEOTIDE SEQUENCE</scope>
    <source>
        <strain evidence="1">28M1</strain>
    </source>
</reference>
<dbReference type="EMBL" id="SWKV01000024">
    <property type="protein sequence ID" value="KAF3040739.1"/>
    <property type="molecule type" value="Genomic_DNA"/>
</dbReference>
<dbReference type="Proteomes" id="UP000758155">
    <property type="component" value="Unassembled WGS sequence"/>
</dbReference>
<accession>A0A9P4WSM1</accession>